<feature type="compositionally biased region" description="Basic residues" evidence="1">
    <location>
        <begin position="927"/>
        <end position="937"/>
    </location>
</feature>
<dbReference type="GO" id="GO:0003727">
    <property type="term" value="F:single-stranded RNA binding"/>
    <property type="evidence" value="ECO:0007669"/>
    <property type="project" value="TreeGrafter"/>
</dbReference>
<feature type="domain" description="3'-5' exonuclease" evidence="2">
    <location>
        <begin position="401"/>
        <end position="578"/>
    </location>
</feature>
<dbReference type="InterPro" id="IPR045092">
    <property type="entry name" value="Rrp6-like"/>
</dbReference>
<dbReference type="GO" id="GO:0005730">
    <property type="term" value="C:nucleolus"/>
    <property type="evidence" value="ECO:0007669"/>
    <property type="project" value="TreeGrafter"/>
</dbReference>
<dbReference type="GO" id="GO:0071051">
    <property type="term" value="P:poly(A)-dependent snoRNA 3'-end processing"/>
    <property type="evidence" value="ECO:0007669"/>
    <property type="project" value="TreeGrafter"/>
</dbReference>
<dbReference type="GO" id="GO:0071044">
    <property type="term" value="P:histone mRNA catabolic process"/>
    <property type="evidence" value="ECO:0007669"/>
    <property type="project" value="TreeGrafter"/>
</dbReference>
<organism evidence="3 4">
    <name type="scientific">Eimeria acervulina</name>
    <name type="common">Coccidian parasite</name>
    <dbReference type="NCBI Taxonomy" id="5801"/>
    <lineage>
        <taxon>Eukaryota</taxon>
        <taxon>Sar</taxon>
        <taxon>Alveolata</taxon>
        <taxon>Apicomplexa</taxon>
        <taxon>Conoidasida</taxon>
        <taxon>Coccidia</taxon>
        <taxon>Eucoccidiorida</taxon>
        <taxon>Eimeriorina</taxon>
        <taxon>Eimeriidae</taxon>
        <taxon>Eimeria</taxon>
    </lineage>
</organism>
<dbReference type="Proteomes" id="UP000018050">
    <property type="component" value="Unassembled WGS sequence"/>
</dbReference>
<name>U6GYG2_EIMAC</name>
<dbReference type="PANTHER" id="PTHR12124">
    <property type="entry name" value="POLYMYOSITIS/SCLERODERMA AUTOANTIGEN-RELATED"/>
    <property type="match status" value="1"/>
</dbReference>
<dbReference type="AlphaFoldDB" id="U6GYG2"/>
<feature type="compositionally biased region" description="Basic and acidic residues" evidence="1">
    <location>
        <begin position="894"/>
        <end position="903"/>
    </location>
</feature>
<accession>U6GYG2</accession>
<dbReference type="GeneID" id="25269034"/>
<feature type="compositionally biased region" description="Low complexity" evidence="1">
    <location>
        <begin position="641"/>
        <end position="654"/>
    </location>
</feature>
<feature type="region of interest" description="Disordered" evidence="1">
    <location>
        <begin position="884"/>
        <end position="967"/>
    </location>
</feature>
<reference evidence="3" key="1">
    <citation type="submission" date="2013-10" db="EMBL/GenBank/DDBJ databases">
        <title>Genomic analysis of the causative agents of coccidiosis in chickens.</title>
        <authorList>
            <person name="Reid A.J."/>
            <person name="Blake D."/>
            <person name="Billington K."/>
            <person name="Browne H."/>
            <person name="Dunn M."/>
            <person name="Hung S."/>
            <person name="Kawahara F."/>
            <person name="Miranda-Saavedra D."/>
            <person name="Mourier T."/>
            <person name="Nagra H."/>
            <person name="Otto T.D."/>
            <person name="Rawlings N."/>
            <person name="Sanchez A."/>
            <person name="Sanders M."/>
            <person name="Subramaniam C."/>
            <person name="Tay Y."/>
            <person name="Dear P."/>
            <person name="Doerig C."/>
            <person name="Gruber A."/>
            <person name="Parkinson J."/>
            <person name="Shirley M."/>
            <person name="Wan K.L."/>
            <person name="Berriman M."/>
            <person name="Tomley F."/>
            <person name="Pain A."/>
        </authorList>
    </citation>
    <scope>NUCLEOTIDE SEQUENCE</scope>
    <source>
        <strain evidence="3">Houghton</strain>
    </source>
</reference>
<evidence type="ECO:0000313" key="4">
    <source>
        <dbReference type="Proteomes" id="UP000018050"/>
    </source>
</evidence>
<feature type="compositionally biased region" description="Low complexity" evidence="1">
    <location>
        <begin position="939"/>
        <end position="967"/>
    </location>
</feature>
<feature type="region of interest" description="Disordered" evidence="1">
    <location>
        <begin position="625"/>
        <end position="661"/>
    </location>
</feature>
<feature type="compositionally biased region" description="Basic and acidic residues" evidence="1">
    <location>
        <begin position="210"/>
        <end position="224"/>
    </location>
</feature>
<dbReference type="EMBL" id="HG673432">
    <property type="protein sequence ID" value="CDI83544.1"/>
    <property type="molecule type" value="Genomic_DNA"/>
</dbReference>
<dbReference type="GO" id="GO:0071035">
    <property type="term" value="P:nuclear polyadenylation-dependent rRNA catabolic process"/>
    <property type="evidence" value="ECO:0007669"/>
    <property type="project" value="TreeGrafter"/>
</dbReference>
<evidence type="ECO:0000256" key="1">
    <source>
        <dbReference type="SAM" id="MobiDB-lite"/>
    </source>
</evidence>
<dbReference type="GO" id="GO:0000467">
    <property type="term" value="P:exonucleolytic trimming to generate mature 3'-end of 5.8S rRNA from tricistronic rRNA transcript (SSU-rRNA, 5.8S rRNA, LSU-rRNA)"/>
    <property type="evidence" value="ECO:0007669"/>
    <property type="project" value="InterPro"/>
</dbReference>
<reference evidence="3" key="2">
    <citation type="submission" date="2013-10" db="EMBL/GenBank/DDBJ databases">
        <authorList>
            <person name="Aslett M."/>
        </authorList>
    </citation>
    <scope>NUCLEOTIDE SEQUENCE</scope>
    <source>
        <strain evidence="3">Houghton</strain>
    </source>
</reference>
<dbReference type="InterPro" id="IPR012337">
    <property type="entry name" value="RNaseH-like_sf"/>
</dbReference>
<dbReference type="OrthoDB" id="2250022at2759"/>
<dbReference type="InterPro" id="IPR002562">
    <property type="entry name" value="3'-5'_exonuclease_dom"/>
</dbReference>
<dbReference type="GO" id="GO:0000176">
    <property type="term" value="C:nuclear exosome (RNase complex)"/>
    <property type="evidence" value="ECO:0007669"/>
    <property type="project" value="TreeGrafter"/>
</dbReference>
<dbReference type="GO" id="GO:0071038">
    <property type="term" value="P:TRAMP-dependent tRNA surveillance pathway"/>
    <property type="evidence" value="ECO:0007669"/>
    <property type="project" value="TreeGrafter"/>
</dbReference>
<feature type="region of interest" description="Disordered" evidence="1">
    <location>
        <begin position="336"/>
        <end position="358"/>
    </location>
</feature>
<dbReference type="GO" id="GO:0071040">
    <property type="term" value="P:nuclear polyadenylation-dependent antisense transcript catabolic process"/>
    <property type="evidence" value="ECO:0007669"/>
    <property type="project" value="TreeGrafter"/>
</dbReference>
<dbReference type="SMART" id="SM00474">
    <property type="entry name" value="35EXOc"/>
    <property type="match status" value="1"/>
</dbReference>
<dbReference type="RefSeq" id="XP_013247354.1">
    <property type="nucleotide sequence ID" value="XM_013391900.1"/>
</dbReference>
<dbReference type="GO" id="GO:0071037">
    <property type="term" value="P:nuclear polyadenylation-dependent snRNA catabolic process"/>
    <property type="evidence" value="ECO:0007669"/>
    <property type="project" value="TreeGrafter"/>
</dbReference>
<proteinExistence type="predicted"/>
<feature type="region of interest" description="Disordered" evidence="1">
    <location>
        <begin position="189"/>
        <end position="239"/>
    </location>
</feature>
<dbReference type="OMA" id="QIHEGVG"/>
<protein>
    <submittedName>
        <fullName evidence="3">Exosome component 10, putative</fullName>
    </submittedName>
</protein>
<feature type="compositionally biased region" description="Low complexity" evidence="1">
    <location>
        <begin position="710"/>
        <end position="728"/>
    </location>
</feature>
<keyword evidence="4" id="KW-1185">Reference proteome</keyword>
<dbReference type="Pfam" id="PF01612">
    <property type="entry name" value="DNA_pol_A_exo1"/>
    <property type="match status" value="1"/>
</dbReference>
<dbReference type="SUPFAM" id="SSF53098">
    <property type="entry name" value="Ribonuclease H-like"/>
    <property type="match status" value="1"/>
</dbReference>
<dbReference type="PANTHER" id="PTHR12124:SF47">
    <property type="entry name" value="EXOSOME COMPONENT 10"/>
    <property type="match status" value="1"/>
</dbReference>
<dbReference type="Gene3D" id="3.30.420.10">
    <property type="entry name" value="Ribonuclease H-like superfamily/Ribonuclease H"/>
    <property type="match status" value="1"/>
</dbReference>
<dbReference type="GO" id="GO:0000175">
    <property type="term" value="F:3'-5'-RNA exonuclease activity"/>
    <property type="evidence" value="ECO:0007669"/>
    <property type="project" value="InterPro"/>
</dbReference>
<gene>
    <name evidence="3" type="ORF">EAH_00009640</name>
</gene>
<dbReference type="GO" id="GO:0071036">
    <property type="term" value="P:nuclear polyadenylation-dependent snoRNA catabolic process"/>
    <property type="evidence" value="ECO:0007669"/>
    <property type="project" value="TreeGrafter"/>
</dbReference>
<dbReference type="GO" id="GO:0071039">
    <property type="term" value="P:nuclear polyadenylation-dependent CUT catabolic process"/>
    <property type="evidence" value="ECO:0007669"/>
    <property type="project" value="TreeGrafter"/>
</dbReference>
<sequence>MNFCLPTVDGFLIQQHQALGRPSGQGVASEGAHDVAIPAAAAGGPSASPAPAPPNSLKSLLHQIAGVAAAAQRIPVGDDYTIRTSTSSSARRATEGAAADTLRILLELAVGCYGGGSGSFSSLRKAEALHRSLAACTGPSGSAPNGSSICNSALLQQDGLQIHEGVGTGVQGLLDELLEAVDVSLEAHRRNPQKKIRTRLPQEQQQEQQEQQKKEKQEQQHDGDTVPADGTASPHSSRRAVPLPGFLAVLEGRPQSNWAFLINNNSRRFVPRLQQKPHKKYPLPAAAIEAEQRLALRLEKRRDLFEDAVSTALALETATGQQRQLLLQQLQQQEQNMQKLQQEEDDAQKSESAEPLPHPYEGELKALQWLLQGDQQQPDVYSDFFALKEPRMPQPVEETPLVFVETPQQLREMLDELCSGRHKVVAIDTEHHSYESYKGFVCLLQLSTCSSAGAAKDFIVDPFSLFTYLPALNELTANPKILKVLHGSASDVLWLQRDFSVYLVNVFDTAVAARTLAVPGGASLANLLSFYVKKQKDTKMQLADWRVRTGMYNLGCTTPEDLGDPTASGRAAILGVLERSRDICLSLYTEGPFDEEKEATQLLKRNSTALAPLSFAVLGALEKAVASPTPTAGPDQDQRPGEQQPQQHQQQQPESMPEDTDDLLPSAAVLREAVAAQQQQLLASADVPISPSQEPNEGIGMQSRPGGYDSTNSSSISNSSSSSSSSRSDSSKWPEQHDWSVQLGGIFSMGVKGSKPPVIVQVSSAVLSCRMEGMIAHNTATPDGLSSFENAQNPSHTARQVARWVYGQLQRMEQGRLLHARTSKQHNRMATPAKEEEQQQHLDSTVSLMLPAHPPPPPDPETVAAAVAAPMTCGSAAAASTEAAAASETLPDPSAKDVIEGNRGRKRASPATTETPLGLIPVAQQTWKRRRKQRKRAAAAEAAPARVAEMGGSTLGLSGTTTGGAVP</sequence>
<feature type="region of interest" description="Disordered" evidence="1">
    <location>
        <begin position="685"/>
        <end position="735"/>
    </location>
</feature>
<evidence type="ECO:0000259" key="2">
    <source>
        <dbReference type="SMART" id="SM00474"/>
    </source>
</evidence>
<dbReference type="VEuPathDB" id="ToxoDB:EAH_00009640"/>
<evidence type="ECO:0000313" key="3">
    <source>
        <dbReference type="EMBL" id="CDI83544.1"/>
    </source>
</evidence>
<dbReference type="InterPro" id="IPR036397">
    <property type="entry name" value="RNaseH_sf"/>
</dbReference>